<evidence type="ECO:0000313" key="2">
    <source>
        <dbReference type="Proteomes" id="UP000182011"/>
    </source>
</evidence>
<dbReference type="RefSeq" id="WP_255301270.1">
    <property type="nucleotide sequence ID" value="NZ_CZVJ01000031.1"/>
</dbReference>
<protein>
    <submittedName>
        <fullName evidence="1">Uncharacterized protein</fullName>
    </submittedName>
</protein>
<dbReference type="AlphaFoldDB" id="A0A0P1P373"/>
<dbReference type="Proteomes" id="UP000182011">
    <property type="component" value="Unassembled WGS sequence"/>
</dbReference>
<accession>A0A0P1MWF4</accession>
<organism evidence="1 2">
    <name type="scientific">Candidatus Kryptonium thompsonii</name>
    <dbReference type="NCBI Taxonomy" id="1633631"/>
    <lineage>
        <taxon>Bacteria</taxon>
        <taxon>Pseudomonadati</taxon>
        <taxon>Candidatus Kryptoniota</taxon>
        <taxon>Candidatus Kryptonium</taxon>
    </lineage>
</organism>
<proteinExistence type="predicted"/>
<accession>A0A0P1LR03</accession>
<accession>A0A0P1P342</accession>
<dbReference type="STRING" id="1633631.GCA_001442925_00350"/>
<accession>A0A0P1LJF5</accession>
<gene>
    <name evidence="1" type="ORF">JGI4_00348</name>
</gene>
<name>A0A0P1P373_9BACT</name>
<accession>A0A0P1MNQ1</accession>
<dbReference type="EMBL" id="FAOP01000002">
    <property type="protein sequence ID" value="CUU01739.1"/>
    <property type="molecule type" value="Genomic_DNA"/>
</dbReference>
<accession>A0A0P1LJV9</accession>
<evidence type="ECO:0000313" key="1">
    <source>
        <dbReference type="EMBL" id="CUU01739.1"/>
    </source>
</evidence>
<sequence length="43" mass="4748">MERVSISLIDSGSGRSITSSRIDGCWEIIGVVKVLNDAEVRWL</sequence>
<accession>A0A0P1LIE4</accession>
<accession>A0A0P1P373</accession>
<accession>A0A0S4MT59</accession>
<reference evidence="1 2" key="1">
    <citation type="submission" date="2015-11" db="EMBL/GenBank/DDBJ databases">
        <authorList>
            <person name="Zhang Y."/>
            <person name="Guo Z."/>
        </authorList>
    </citation>
    <scope>NUCLEOTIDE SEQUENCE [LARGE SCALE GENOMIC DNA]</scope>
    <source>
        <strain evidence="1">JGI-4</strain>
    </source>
</reference>
<accession>A0A0P1LBH8</accession>
<accession>A0A0P1M1E2</accession>